<keyword evidence="12" id="KW-1185">Reference proteome</keyword>
<dbReference type="RefSeq" id="WP_114898546.1">
    <property type="nucleotide sequence ID" value="NZ_CP031222.1"/>
</dbReference>
<feature type="domain" description="Sulfatase N-terminal" evidence="10">
    <location>
        <begin position="279"/>
        <end position="546"/>
    </location>
</feature>
<dbReference type="PROSITE" id="PS51257">
    <property type="entry name" value="PROKAR_LIPOPROTEIN"/>
    <property type="match status" value="1"/>
</dbReference>
<dbReference type="InterPro" id="IPR017850">
    <property type="entry name" value="Alkaline_phosphatase_core_sf"/>
</dbReference>
<dbReference type="PANTHER" id="PTHR47371:SF3">
    <property type="entry name" value="PHOSPHOGLYCEROL TRANSFERASE I"/>
    <property type="match status" value="1"/>
</dbReference>
<dbReference type="InterPro" id="IPR000917">
    <property type="entry name" value="Sulfatase_N"/>
</dbReference>
<dbReference type="GO" id="GO:0046872">
    <property type="term" value="F:metal ion binding"/>
    <property type="evidence" value="ECO:0007669"/>
    <property type="project" value="UniProtKB-KW"/>
</dbReference>
<feature type="transmembrane region" description="Helical" evidence="9">
    <location>
        <begin position="86"/>
        <end position="110"/>
    </location>
</feature>
<keyword evidence="7" id="KW-0479">Metal-binding</keyword>
<evidence type="ECO:0000256" key="8">
    <source>
        <dbReference type="PIRSR" id="PIRSR005091-3"/>
    </source>
</evidence>
<feature type="transmembrane region" description="Helical" evidence="9">
    <location>
        <begin position="177"/>
        <end position="194"/>
    </location>
</feature>
<dbReference type="Pfam" id="PF00884">
    <property type="entry name" value="Sulfatase"/>
    <property type="match status" value="1"/>
</dbReference>
<sequence>MKRILDSRFGIVFILAITACVLFLILRTALLINNIAVLDLKVLDIPLIYGAGLIYDLAFLSYLLIPVVIYLALLPNKRYQGRIHRYIAYIIAILVIGLIFFDMVSEWLFWDEFQVRFNFISVDYLVYRREVTGNISESYPVPLLLTGVAICTLIVFVIIKRPIDLALKATTSLKKRLVGALILLLIPTGCYLALTSETFSHVSENNYKNELAKNGPYQFFYAFFANELDYEQFYQTGDKQVLDQRLRGLVKQDNQTFTSTVPFDISRQVSNVGPEKKLNVMMIVVESLSGDYMTRFGNKLNLTPHLDELANNSLFFNNFYATGNRTVRGMEALTLSIPPTPGQSVIHRPHNEGLFSLGSLLRDKGYDSKFIYGGYGYFDNMNYFFSHNGFDIVDRNSYAKDESVFGNVWGVADEYSFLRASREADKSYQAKKPFYSFIMTTSNHRPYTFPEGRVDSPSGHYEGAVKYTDYAINKFIEDSRKKPWFDDTIFIIVADHCAGSAGKSDLPLERYHIPLFIYSPKHVKPGQFNAITNQIDVAPTIMGLMNSSYVSRFFGKDVLRMKPEEGGRALMGTYQKVALYRDNKMAILSPNKKVDVLEDVKTVPTIHDRTADPALVDDTLSYYQGASYQLHNGLMLHKAGENK</sequence>
<keyword evidence="3 9" id="KW-0812">Transmembrane</keyword>
<dbReference type="Proteomes" id="UP000253940">
    <property type="component" value="Chromosome"/>
</dbReference>
<feature type="binding site" evidence="8">
    <location>
        <position position="286"/>
    </location>
    <ligand>
        <name>Mn(2+)</name>
        <dbReference type="ChEBI" id="CHEBI:29035"/>
    </ligand>
</feature>
<evidence type="ECO:0000256" key="3">
    <source>
        <dbReference type="ARBA" id="ARBA00022692"/>
    </source>
</evidence>
<comment type="subcellular location">
    <subcellularLocation>
        <location evidence="1">Cell membrane</location>
        <topology evidence="1">Multi-pass membrane protein</topology>
    </subcellularLocation>
</comment>
<evidence type="ECO:0000256" key="4">
    <source>
        <dbReference type="ARBA" id="ARBA00022989"/>
    </source>
</evidence>
<accession>A0A345P577</accession>
<dbReference type="Gene3D" id="3.40.720.10">
    <property type="entry name" value="Alkaline Phosphatase, subunit A"/>
    <property type="match status" value="1"/>
</dbReference>
<feature type="transmembrane region" description="Helical" evidence="9">
    <location>
        <begin position="139"/>
        <end position="157"/>
    </location>
</feature>
<dbReference type="EMBL" id="CP031222">
    <property type="protein sequence ID" value="AXI02436.1"/>
    <property type="molecule type" value="Genomic_DNA"/>
</dbReference>
<keyword evidence="2" id="KW-1003">Cell membrane</keyword>
<dbReference type="SUPFAM" id="SSF53649">
    <property type="entry name" value="Alkaline phosphatase-like"/>
    <property type="match status" value="1"/>
</dbReference>
<dbReference type="Gene3D" id="3.30.1120.80">
    <property type="match status" value="1"/>
</dbReference>
<evidence type="ECO:0000256" key="9">
    <source>
        <dbReference type="SAM" id="Phobius"/>
    </source>
</evidence>
<keyword evidence="4 9" id="KW-1133">Transmembrane helix</keyword>
<dbReference type="GO" id="GO:0005886">
    <property type="term" value="C:plasma membrane"/>
    <property type="evidence" value="ECO:0007669"/>
    <property type="project" value="UniProtKB-SubCell"/>
</dbReference>
<dbReference type="OrthoDB" id="9786870at2"/>
<evidence type="ECO:0000256" key="7">
    <source>
        <dbReference type="PIRSR" id="PIRSR005091-2"/>
    </source>
</evidence>
<dbReference type="InterPro" id="IPR050448">
    <property type="entry name" value="OpgB/LTA_synthase_biosynth"/>
</dbReference>
<feature type="binding site" evidence="8">
    <location>
        <position position="496"/>
    </location>
    <ligand>
        <name>Mn(2+)</name>
        <dbReference type="ChEBI" id="CHEBI:29035"/>
    </ligand>
</feature>
<organism evidence="11 12">
    <name type="scientific">Aquirhabdus parva</name>
    <dbReference type="NCBI Taxonomy" id="2283318"/>
    <lineage>
        <taxon>Bacteria</taxon>
        <taxon>Pseudomonadati</taxon>
        <taxon>Pseudomonadota</taxon>
        <taxon>Gammaproteobacteria</taxon>
        <taxon>Moraxellales</taxon>
        <taxon>Moraxellaceae</taxon>
        <taxon>Aquirhabdus</taxon>
    </lineage>
</organism>
<evidence type="ECO:0000256" key="6">
    <source>
        <dbReference type="PIRSR" id="PIRSR005091-1"/>
    </source>
</evidence>
<gene>
    <name evidence="11" type="ORF">HYN46_06080</name>
</gene>
<dbReference type="PANTHER" id="PTHR47371">
    <property type="entry name" value="LIPOTEICHOIC ACID SYNTHASE"/>
    <property type="match status" value="1"/>
</dbReference>
<reference evidence="11 12" key="1">
    <citation type="submission" date="2018-07" db="EMBL/GenBank/DDBJ databases">
        <title>Genome sequencing of Moraxellaceae gen. HYN0046.</title>
        <authorList>
            <person name="Kim M."/>
            <person name="Yi H."/>
        </authorList>
    </citation>
    <scope>NUCLEOTIDE SEQUENCE [LARGE SCALE GENOMIC DNA]</scope>
    <source>
        <strain evidence="11 12">HYN0046</strain>
    </source>
</reference>
<feature type="transmembrane region" description="Helical" evidence="9">
    <location>
        <begin position="12"/>
        <end position="32"/>
    </location>
</feature>
<feature type="binding site" evidence="8">
    <location>
        <position position="495"/>
    </location>
    <ligand>
        <name>Mn(2+)</name>
        <dbReference type="ChEBI" id="CHEBI:29035"/>
    </ligand>
</feature>
<dbReference type="KEGG" id="mbah:HYN46_06080"/>
<proteinExistence type="predicted"/>
<feature type="transmembrane region" description="Helical" evidence="9">
    <location>
        <begin position="52"/>
        <end position="74"/>
    </location>
</feature>
<evidence type="ECO:0000313" key="12">
    <source>
        <dbReference type="Proteomes" id="UP000253940"/>
    </source>
</evidence>
<name>A0A345P577_9GAMM</name>
<evidence type="ECO:0000256" key="1">
    <source>
        <dbReference type="ARBA" id="ARBA00004651"/>
    </source>
</evidence>
<evidence type="ECO:0000259" key="10">
    <source>
        <dbReference type="Pfam" id="PF00884"/>
    </source>
</evidence>
<feature type="binding site" evidence="7">
    <location>
        <position position="444"/>
    </location>
    <ligand>
        <name>substrate</name>
    </ligand>
</feature>
<evidence type="ECO:0000256" key="2">
    <source>
        <dbReference type="ARBA" id="ARBA00022475"/>
    </source>
</evidence>
<dbReference type="AlphaFoldDB" id="A0A345P577"/>
<feature type="active site" evidence="6">
    <location>
        <position position="326"/>
    </location>
</feature>
<protein>
    <submittedName>
        <fullName evidence="11">Alkaline phosphatase family protein</fullName>
    </submittedName>
</protein>
<evidence type="ECO:0000313" key="11">
    <source>
        <dbReference type="EMBL" id="AXI02436.1"/>
    </source>
</evidence>
<keyword evidence="7" id="KW-0464">Manganese</keyword>
<keyword evidence="5 9" id="KW-0472">Membrane</keyword>
<evidence type="ECO:0000256" key="5">
    <source>
        <dbReference type="ARBA" id="ARBA00023136"/>
    </source>
</evidence>
<dbReference type="CDD" id="cd16015">
    <property type="entry name" value="LTA_synthase"/>
    <property type="match status" value="1"/>
</dbReference>
<dbReference type="PIRSF" id="PIRSF005091">
    <property type="entry name" value="Mmb_sulf_HI1246"/>
    <property type="match status" value="1"/>
</dbReference>
<feature type="binding site" evidence="8">
    <location>
        <position position="326"/>
    </location>
    <ligand>
        <name>Mn(2+)</name>
        <dbReference type="ChEBI" id="CHEBI:29035"/>
    </ligand>
</feature>
<dbReference type="InterPro" id="IPR012160">
    <property type="entry name" value="LtaS-like"/>
</dbReference>